<dbReference type="InterPro" id="IPR004300">
    <property type="entry name" value="Glyco_hydro_57_N"/>
</dbReference>
<evidence type="ECO:0000313" key="4">
    <source>
        <dbReference type="EMBL" id="VAW93193.1"/>
    </source>
</evidence>
<keyword evidence="2" id="KW-0119">Carbohydrate metabolism</keyword>
<dbReference type="EMBL" id="UOFU01000019">
    <property type="protein sequence ID" value="VAW93193.1"/>
    <property type="molecule type" value="Genomic_DNA"/>
</dbReference>
<reference evidence="4" key="1">
    <citation type="submission" date="2018-06" db="EMBL/GenBank/DDBJ databases">
        <authorList>
            <person name="Zhirakovskaya E."/>
        </authorList>
    </citation>
    <scope>NUCLEOTIDE SEQUENCE</scope>
</reference>
<dbReference type="InterPro" id="IPR011330">
    <property type="entry name" value="Glyco_hydro/deAcase_b/a-brl"/>
</dbReference>
<sequence>REAMPDVPLPLLGKYPGGEERVRWHIREGIKTFEHYFGFRPTGCWPAEGSVSTESIPFYQEAGFRWIASGENVLRNSLAQAKSDLPEDENHVLHRAYTVADNDVTCFFRDDGLSDLIGFNFSDWHADDAVGNLLAHLNNIADTCESRPGAVVSIILDGENAWEYYPENGYYFLEALYRGLANHPRLNLTTYAEILQDDPPTANVSRLVAGSWVYGTFSTWIGDADKNRAWDMLGDAKRCFDKVTTSGRLTDEQHRAAERQLAICEGSDWFWWFGDYNPAEAVRDFERLFRSQLSALYFLLGEELPEYLSHVFARGGGQPQTGGVMRRGSDH</sequence>
<dbReference type="CDD" id="cd10796">
    <property type="entry name" value="GH57N_APU"/>
    <property type="match status" value="1"/>
</dbReference>
<dbReference type="InterPro" id="IPR027291">
    <property type="entry name" value="Glyco_hydro_38_N_sf"/>
</dbReference>
<dbReference type="SUPFAM" id="SSF88713">
    <property type="entry name" value="Glycoside hydrolase/deacetylase"/>
    <property type="match status" value="1"/>
</dbReference>
<gene>
    <name evidence="4" type="ORF">MNBD_GAMMA20-1872</name>
</gene>
<dbReference type="InterPro" id="IPR052046">
    <property type="entry name" value="GH57_Enzymes"/>
</dbReference>
<feature type="non-terminal residue" evidence="4">
    <location>
        <position position="1"/>
    </location>
</feature>
<evidence type="ECO:0000256" key="1">
    <source>
        <dbReference type="ARBA" id="ARBA00006821"/>
    </source>
</evidence>
<dbReference type="AlphaFoldDB" id="A0A3B0ZZ69"/>
<dbReference type="PANTHER" id="PTHR36306:SF1">
    <property type="entry name" value="ALPHA-AMYLASE-RELATED"/>
    <property type="match status" value="1"/>
</dbReference>
<dbReference type="Gene3D" id="3.20.110.10">
    <property type="entry name" value="Glycoside hydrolase 38, N terminal domain"/>
    <property type="match status" value="1"/>
</dbReference>
<organism evidence="4">
    <name type="scientific">hydrothermal vent metagenome</name>
    <dbReference type="NCBI Taxonomy" id="652676"/>
    <lineage>
        <taxon>unclassified sequences</taxon>
        <taxon>metagenomes</taxon>
        <taxon>ecological metagenomes</taxon>
    </lineage>
</organism>
<accession>A0A3B0ZZ69</accession>
<name>A0A3B0ZZ69_9ZZZZ</name>
<evidence type="ECO:0000256" key="2">
    <source>
        <dbReference type="ARBA" id="ARBA00023277"/>
    </source>
</evidence>
<dbReference type="GO" id="GO:0003824">
    <property type="term" value="F:catalytic activity"/>
    <property type="evidence" value="ECO:0007669"/>
    <property type="project" value="InterPro"/>
</dbReference>
<protein>
    <submittedName>
        <fullName evidence="4">Amylopullulanase</fullName>
    </submittedName>
</protein>
<feature type="domain" description="Glycoside hydrolase family 57 N-terminal" evidence="3">
    <location>
        <begin position="9"/>
        <end position="201"/>
    </location>
</feature>
<dbReference type="Pfam" id="PF03065">
    <property type="entry name" value="Glyco_hydro_57"/>
    <property type="match status" value="1"/>
</dbReference>
<proteinExistence type="inferred from homology"/>
<dbReference type="PANTHER" id="PTHR36306">
    <property type="entry name" value="ALPHA-AMYLASE-RELATED-RELATED"/>
    <property type="match status" value="1"/>
</dbReference>
<evidence type="ECO:0000259" key="3">
    <source>
        <dbReference type="Pfam" id="PF03065"/>
    </source>
</evidence>
<comment type="similarity">
    <text evidence="1">Belongs to the glycosyl hydrolase 57 family.</text>
</comment>
<dbReference type="GO" id="GO:0005975">
    <property type="term" value="P:carbohydrate metabolic process"/>
    <property type="evidence" value="ECO:0007669"/>
    <property type="project" value="InterPro"/>
</dbReference>